<dbReference type="EMBL" id="FO203522">
    <property type="protein sequence ID" value="CCO24247.1"/>
    <property type="molecule type" value="Genomic_DNA"/>
</dbReference>
<sequence length="40" mass="4137">MAELYGAGTKTTIKAYSTAGYDSSAAAGYQVVTAFPIRTC</sequence>
<proteinExistence type="predicted"/>
<dbReference type="HOGENOM" id="CLU_3288489_0_0_7"/>
<dbReference type="STRING" id="1121451.DESAM_21974"/>
<name>L0RDF0_9BACT</name>
<dbReference type="KEGG" id="dhy:DESAM_21974"/>
<reference evidence="1 2" key="1">
    <citation type="submission" date="2012-10" db="EMBL/GenBank/DDBJ databases">
        <authorList>
            <person name="Genoscope - CEA"/>
        </authorList>
    </citation>
    <scope>NUCLEOTIDE SEQUENCE [LARGE SCALE GENOMIC DNA]</scope>
    <source>
        <strain evidence="2">AM13 / DSM 14728</strain>
    </source>
</reference>
<keyword evidence="2" id="KW-1185">Reference proteome</keyword>
<dbReference type="AlphaFoldDB" id="L0RDF0"/>
<evidence type="ECO:0000313" key="1">
    <source>
        <dbReference type="EMBL" id="CCO24247.1"/>
    </source>
</evidence>
<protein>
    <submittedName>
        <fullName evidence="1">Uncharacterized protein</fullName>
    </submittedName>
</protein>
<evidence type="ECO:0000313" key="2">
    <source>
        <dbReference type="Proteomes" id="UP000010808"/>
    </source>
</evidence>
<organism evidence="1 2">
    <name type="scientific">Maridesulfovibrio hydrothermalis AM13 = DSM 14728</name>
    <dbReference type="NCBI Taxonomy" id="1121451"/>
    <lineage>
        <taxon>Bacteria</taxon>
        <taxon>Pseudomonadati</taxon>
        <taxon>Thermodesulfobacteriota</taxon>
        <taxon>Desulfovibrionia</taxon>
        <taxon>Desulfovibrionales</taxon>
        <taxon>Desulfovibrionaceae</taxon>
        <taxon>Maridesulfovibrio</taxon>
    </lineage>
</organism>
<dbReference type="Proteomes" id="UP000010808">
    <property type="component" value="Chromosome"/>
</dbReference>
<gene>
    <name evidence="1" type="ORF">DESAM_21974</name>
</gene>
<accession>L0RDF0</accession>